<name>A0A6J5KTQ7_9CAUD</name>
<dbReference type="EMBL" id="LR796172">
    <property type="protein sequence ID" value="CAB4123510.1"/>
    <property type="molecule type" value="Genomic_DNA"/>
</dbReference>
<proteinExistence type="predicted"/>
<reference evidence="1" key="1">
    <citation type="submission" date="2020-04" db="EMBL/GenBank/DDBJ databases">
        <authorList>
            <person name="Chiriac C."/>
            <person name="Salcher M."/>
            <person name="Ghai R."/>
            <person name="Kavagutti S V."/>
        </authorList>
    </citation>
    <scope>NUCLEOTIDE SEQUENCE</scope>
</reference>
<gene>
    <name evidence="1" type="ORF">UFOVP48_15</name>
</gene>
<sequence>MRSLRELIMGTSQPDNYALERRDCTVSGPNSPTMKRAKCRIEVLDGINGKVLEVATRAEDHDDWDIDLYIVRDDEALADAIATMLVLKGGR</sequence>
<accession>A0A6J5KTQ7</accession>
<protein>
    <submittedName>
        <fullName evidence="1">Uncharacterized protein</fullName>
    </submittedName>
</protein>
<evidence type="ECO:0000313" key="1">
    <source>
        <dbReference type="EMBL" id="CAB4123510.1"/>
    </source>
</evidence>
<organism evidence="1">
    <name type="scientific">uncultured Caudovirales phage</name>
    <dbReference type="NCBI Taxonomy" id="2100421"/>
    <lineage>
        <taxon>Viruses</taxon>
        <taxon>Duplodnaviria</taxon>
        <taxon>Heunggongvirae</taxon>
        <taxon>Uroviricota</taxon>
        <taxon>Caudoviricetes</taxon>
        <taxon>Peduoviridae</taxon>
        <taxon>Maltschvirus</taxon>
        <taxon>Maltschvirus maltsch</taxon>
    </lineage>
</organism>